<dbReference type="RefSeq" id="WP_310275852.1">
    <property type="nucleotide sequence ID" value="NZ_JAVDWR010000003.1"/>
</dbReference>
<reference evidence="2 3" key="1">
    <citation type="submission" date="2023-07" db="EMBL/GenBank/DDBJ databases">
        <title>Sorghum-associated microbial communities from plants grown in Nebraska, USA.</title>
        <authorList>
            <person name="Schachtman D."/>
        </authorList>
    </citation>
    <scope>NUCLEOTIDE SEQUENCE [LARGE SCALE GENOMIC DNA]</scope>
    <source>
        <strain evidence="2 3">4138</strain>
    </source>
</reference>
<keyword evidence="1" id="KW-0812">Transmembrane</keyword>
<dbReference type="Proteomes" id="UP001257909">
    <property type="component" value="Unassembled WGS sequence"/>
</dbReference>
<name>A0ABU1VXH4_9GAMM</name>
<feature type="transmembrane region" description="Helical" evidence="1">
    <location>
        <begin position="245"/>
        <end position="268"/>
    </location>
</feature>
<keyword evidence="3" id="KW-1185">Reference proteome</keyword>
<gene>
    <name evidence="2" type="ORF">J2W69_001350</name>
</gene>
<feature type="transmembrane region" description="Helical" evidence="1">
    <location>
        <begin position="85"/>
        <end position="107"/>
    </location>
</feature>
<evidence type="ECO:0000256" key="1">
    <source>
        <dbReference type="SAM" id="Phobius"/>
    </source>
</evidence>
<keyword evidence="1" id="KW-0472">Membrane</keyword>
<organism evidence="2 3">
    <name type="scientific">Rheinheimera soli</name>
    <dbReference type="NCBI Taxonomy" id="443616"/>
    <lineage>
        <taxon>Bacteria</taxon>
        <taxon>Pseudomonadati</taxon>
        <taxon>Pseudomonadota</taxon>
        <taxon>Gammaproteobacteria</taxon>
        <taxon>Chromatiales</taxon>
        <taxon>Chromatiaceae</taxon>
        <taxon>Rheinheimera</taxon>
    </lineage>
</organism>
<feature type="transmembrane region" description="Helical" evidence="1">
    <location>
        <begin position="177"/>
        <end position="196"/>
    </location>
</feature>
<accession>A0ABU1VXH4</accession>
<feature type="transmembrane region" description="Helical" evidence="1">
    <location>
        <begin position="113"/>
        <end position="142"/>
    </location>
</feature>
<evidence type="ECO:0000313" key="3">
    <source>
        <dbReference type="Proteomes" id="UP001257909"/>
    </source>
</evidence>
<dbReference type="Pfam" id="PF22564">
    <property type="entry name" value="HAAS"/>
    <property type="match status" value="1"/>
</dbReference>
<sequence length="315" mass="35127">MELVERYVAAVQRELPETKRQEIGRELSANIMDQLDALKEQNGQLSEDDIAAVLKQMGRPEAVANQFVPPKALVAAEDMPLLKHVLYMVLGVLFVVQLVGSTTHWMGSSDGNLIRFLVQLAAGFMADACFAFTAIVLSFAVVNSSGDRVSRCAGKDWSPKQLPKADLGWQHISMTDVFTDLATCLFLLIVIWHPLWMNPEQIADRSVMFTAEALLMMQWFSPVVALSVLCSLWQLRQRIWNRSLLLGNILVNATFSAFFVALAVSGPLLQAGPVELKSLFTLLQLEKGFTYGLLFTACIPAYEAIRDLFRFNKLN</sequence>
<dbReference type="EMBL" id="JAVDWR010000003">
    <property type="protein sequence ID" value="MDR7120416.1"/>
    <property type="molecule type" value="Genomic_DNA"/>
</dbReference>
<proteinExistence type="predicted"/>
<evidence type="ECO:0000313" key="2">
    <source>
        <dbReference type="EMBL" id="MDR7120416.1"/>
    </source>
</evidence>
<feature type="transmembrane region" description="Helical" evidence="1">
    <location>
        <begin position="288"/>
        <end position="305"/>
    </location>
</feature>
<protein>
    <submittedName>
        <fullName evidence="2">Magnesium-transporting ATPase (P-type)</fullName>
    </submittedName>
</protein>
<keyword evidence="1" id="KW-1133">Transmembrane helix</keyword>
<comment type="caution">
    <text evidence="2">The sequence shown here is derived from an EMBL/GenBank/DDBJ whole genome shotgun (WGS) entry which is preliminary data.</text>
</comment>
<feature type="transmembrane region" description="Helical" evidence="1">
    <location>
        <begin position="216"/>
        <end position="233"/>
    </location>
</feature>